<reference evidence="3" key="1">
    <citation type="submission" date="2016-10" db="EMBL/GenBank/DDBJ databases">
        <authorList>
            <person name="Varghese N."/>
            <person name="Submissions S."/>
        </authorList>
    </citation>
    <scope>NUCLEOTIDE SEQUENCE [LARGE SCALE GENOMIC DNA]</scope>
    <source>
        <strain evidence="3">DSM 26348</strain>
    </source>
</reference>
<gene>
    <name evidence="2" type="ORF">SAMN05421753_10384</name>
</gene>
<organism evidence="2 3">
    <name type="scientific">Planctomicrobium piriforme</name>
    <dbReference type="NCBI Taxonomy" id="1576369"/>
    <lineage>
        <taxon>Bacteria</taxon>
        <taxon>Pseudomonadati</taxon>
        <taxon>Planctomycetota</taxon>
        <taxon>Planctomycetia</taxon>
        <taxon>Planctomycetales</taxon>
        <taxon>Planctomycetaceae</taxon>
        <taxon>Planctomicrobium</taxon>
    </lineage>
</organism>
<name>A0A1I3D470_9PLAN</name>
<dbReference type="Gene3D" id="2.60.120.200">
    <property type="match status" value="1"/>
</dbReference>
<dbReference type="AlphaFoldDB" id="A0A1I3D470"/>
<evidence type="ECO:0000313" key="2">
    <source>
        <dbReference type="EMBL" id="SFH81497.1"/>
    </source>
</evidence>
<protein>
    <submittedName>
        <fullName evidence="2">Pre-peptidase C-terminal domain-containing protein</fullName>
    </submittedName>
</protein>
<evidence type="ECO:0000313" key="3">
    <source>
        <dbReference type="Proteomes" id="UP000199518"/>
    </source>
</evidence>
<keyword evidence="3" id="KW-1185">Reference proteome</keyword>
<dbReference type="Proteomes" id="UP000199518">
    <property type="component" value="Unassembled WGS sequence"/>
</dbReference>
<accession>A0A1I3D470</accession>
<proteinExistence type="predicted"/>
<dbReference type="EMBL" id="FOQD01000003">
    <property type="protein sequence ID" value="SFH81497.1"/>
    <property type="molecule type" value="Genomic_DNA"/>
</dbReference>
<dbReference type="STRING" id="1576369.SAMN05421753_10384"/>
<dbReference type="InterPro" id="IPR007280">
    <property type="entry name" value="Peptidase_C_arc/bac"/>
</dbReference>
<dbReference type="Pfam" id="PF04151">
    <property type="entry name" value="PPC"/>
    <property type="match status" value="1"/>
</dbReference>
<dbReference type="Gene3D" id="2.60.120.380">
    <property type="match status" value="2"/>
</dbReference>
<evidence type="ECO:0000259" key="1">
    <source>
        <dbReference type="Pfam" id="PF04151"/>
    </source>
</evidence>
<feature type="domain" description="Peptidase C-terminal archaeal/bacterial" evidence="1">
    <location>
        <begin position="288"/>
        <end position="362"/>
    </location>
</feature>
<sequence>MSNSHNKFAWVVHLPIREVVSFIVICGAHTMVRLNWLKRLALRMRPGFRRVAGRCRRRSHNAVDRRAACVELFESRALLSGQPIYVADFEGNGGAASSDGFTINNGAEGDPSNGLWHLSTGRGDQGGHSASHSMYYGKSEGSNGGGNISSYFSNAGAIDSPSILVPYEGATFSFSYLLQQEFADGPNTGSSAPVISISADGGNFEDVTPVLISDNTSGFHQASLDLAAYIGQSIQIRFAFSSSYAYNSEGWYVDDITVQGTDPDDQISEALPATVGSVSNGTINTGYDVDMHSFSAAAGQTLSFDIDTPIAGLNSYLILFDAAGNPIATSNDNAGPGESLGIDSFLTHTFADTGNYYIGVSGNANLGYDAVLGTGDIANGSQGDYTLSIHDASDLDDEITEATPVAVGSKVTGGITSGTDVDMYAITANAGQILSLDVDISVSSHLNSVLRLFDSSGAELSINDDGAAPGEVASFESYLLYTFPSSGIFYVGVSAQGNSAYDPLTGQDSGGGLTGNYTFSVFNAVPVISSFTATGTYKENAAPAILATTAIVKDQDSSNFDTGSLTVAITSNGESSDVLSILPGGTGAAAISIDNGNQIVVAGTTVIGTFTGGTNGTPLVVTLNANATAARTQALLRRIAFSNTSDSPSALPRTASVTLTDGDGQASQAVTKTINVTPVNDAPVLGGISGSGTYAENGSPFVLAPNGTVADIDSLDFNAGKLIVSITANKQSTDVLSLKTSASLAILNGNEIWLNGQQLGTFAGGTKSSALTITLNVNATPALAQTLLRNITFSTASDNPSTLTRTVQFKLTDGDGGTSLPQTTDVNLTLANDASVVTGFDGSVNYTGPSSVILDSDAKVIDADSPDLDTGKLTVSLTANAQGTDVLSIRNQGTGTNQIGVSGGNVTYGGVLIGTFTGGTNKVSLVITFNASATPAAAQALLRNIQFKSTISTPSTLPRTVRVLINDGDNGQSAPVTKTINFV</sequence>